<dbReference type="InterPro" id="IPR006699">
    <property type="entry name" value="GlpP"/>
</dbReference>
<reference evidence="1 2" key="1">
    <citation type="submission" date="2019-12" db="EMBL/GenBank/DDBJ databases">
        <authorList>
            <person name="Yang R."/>
        </authorList>
    </citation>
    <scope>NUCLEOTIDE SEQUENCE [LARGE SCALE GENOMIC DNA]</scope>
    <source>
        <strain evidence="1 2">DONG20-135</strain>
    </source>
</reference>
<organism evidence="1 2">
    <name type="scientific">Copranaerobaculum intestinale</name>
    <dbReference type="NCBI Taxonomy" id="2692629"/>
    <lineage>
        <taxon>Bacteria</taxon>
        <taxon>Bacillati</taxon>
        <taxon>Bacillota</taxon>
        <taxon>Erysipelotrichia</taxon>
        <taxon>Erysipelotrichales</taxon>
        <taxon>Erysipelotrichaceae</taxon>
        <taxon>Copranaerobaculum</taxon>
    </lineage>
</organism>
<dbReference type="GO" id="GO:0006071">
    <property type="term" value="P:glycerol metabolic process"/>
    <property type="evidence" value="ECO:0007669"/>
    <property type="project" value="InterPro"/>
</dbReference>
<sequence>MEINSQRVIPVIQDHKQFSKFLASDLSVCILMEFHLNFLDDLIHQLHHAGKYGIVHLDLIHGLSNDEYGAQFLCQSIHCDGLISTKPKAVQTARKLHKLSVLRIFLIDSRSLQKGIELASSLQPDFLEILPATTWNAVSLIRKSSEIPLIGGGLIQTKEDIDKCFQQGMCHITSSNLKLCLDYEMGDQS</sequence>
<dbReference type="GO" id="GO:0001072">
    <property type="term" value="F:transcription antitermination factor activity, RNA binding"/>
    <property type="evidence" value="ECO:0007669"/>
    <property type="project" value="TreeGrafter"/>
</dbReference>
<reference evidence="1 2" key="2">
    <citation type="submission" date="2020-01" db="EMBL/GenBank/DDBJ databases">
        <title>Clostridiaceae sp. nov. isolated from the gut of human by culturomics.</title>
        <authorList>
            <person name="Chang Y."/>
        </authorList>
    </citation>
    <scope>NUCLEOTIDE SEQUENCE [LARGE SCALE GENOMIC DNA]</scope>
    <source>
        <strain evidence="1 2">DONG20-135</strain>
    </source>
</reference>
<dbReference type="SUPFAM" id="SSF110391">
    <property type="entry name" value="GlpP-like"/>
    <property type="match status" value="1"/>
</dbReference>
<dbReference type="RefSeq" id="WP_160624840.1">
    <property type="nucleotide sequence ID" value="NZ_WUUQ01000002.1"/>
</dbReference>
<dbReference type="Pfam" id="PF04309">
    <property type="entry name" value="G3P_antiterm"/>
    <property type="match status" value="1"/>
</dbReference>
<keyword evidence="2" id="KW-1185">Reference proteome</keyword>
<evidence type="ECO:0000313" key="1">
    <source>
        <dbReference type="EMBL" id="MXQ73383.1"/>
    </source>
</evidence>
<dbReference type="PANTHER" id="PTHR35787:SF1">
    <property type="entry name" value="GLYCEROL UPTAKE OPERON ANTITERMINATOR REGULATORY PROTEIN"/>
    <property type="match status" value="1"/>
</dbReference>
<dbReference type="EMBL" id="WUUQ01000002">
    <property type="protein sequence ID" value="MXQ73383.1"/>
    <property type="molecule type" value="Genomic_DNA"/>
</dbReference>
<dbReference type="Gene3D" id="3.20.20.70">
    <property type="entry name" value="Aldolase class I"/>
    <property type="match status" value="1"/>
</dbReference>
<protein>
    <submittedName>
        <fullName evidence="1">Glycerol-3-phosphate responsive antiterminator</fullName>
    </submittedName>
</protein>
<dbReference type="AlphaFoldDB" id="A0A6N8U9H5"/>
<comment type="caution">
    <text evidence="1">The sequence shown here is derived from an EMBL/GenBank/DDBJ whole genome shotgun (WGS) entry which is preliminary data.</text>
</comment>
<gene>
    <name evidence="1" type="ORF">GSF08_05500</name>
</gene>
<proteinExistence type="predicted"/>
<dbReference type="PIRSF" id="PIRSF016897">
    <property type="entry name" value="GlpP"/>
    <property type="match status" value="1"/>
</dbReference>
<accession>A0A6N8U9H5</accession>
<dbReference type="InterPro" id="IPR013785">
    <property type="entry name" value="Aldolase_TIM"/>
</dbReference>
<name>A0A6N8U9H5_9FIRM</name>
<dbReference type="GO" id="GO:0045893">
    <property type="term" value="P:positive regulation of DNA-templated transcription"/>
    <property type="evidence" value="ECO:0007669"/>
    <property type="project" value="TreeGrafter"/>
</dbReference>
<evidence type="ECO:0000313" key="2">
    <source>
        <dbReference type="Proteomes" id="UP000434036"/>
    </source>
</evidence>
<dbReference type="Proteomes" id="UP000434036">
    <property type="component" value="Unassembled WGS sequence"/>
</dbReference>
<dbReference type="PANTHER" id="PTHR35787">
    <property type="entry name" value="GLYCEROL UPTAKE OPERON ANTITERMINATOR REGULATORY PROTEIN"/>
    <property type="match status" value="1"/>
</dbReference>